<accession>A0ABW1EW65</accession>
<evidence type="ECO:0000313" key="4">
    <source>
        <dbReference type="Proteomes" id="UP001596067"/>
    </source>
</evidence>
<keyword evidence="2" id="KW-0472">Membrane</keyword>
<feature type="transmembrane region" description="Helical" evidence="2">
    <location>
        <begin position="39"/>
        <end position="58"/>
    </location>
</feature>
<evidence type="ECO:0000256" key="2">
    <source>
        <dbReference type="SAM" id="Phobius"/>
    </source>
</evidence>
<proteinExistence type="predicted"/>
<dbReference type="RefSeq" id="WP_313763135.1">
    <property type="nucleotide sequence ID" value="NZ_BAAAVH010000107.1"/>
</dbReference>
<name>A0ABW1EW65_9ACTN</name>
<gene>
    <name evidence="3" type="ORF">ACFP0N_12885</name>
</gene>
<comment type="caution">
    <text evidence="3">The sequence shown here is derived from an EMBL/GenBank/DDBJ whole genome shotgun (WGS) entry which is preliminary data.</text>
</comment>
<feature type="compositionally biased region" description="Basic and acidic residues" evidence="1">
    <location>
        <begin position="1"/>
        <end position="10"/>
    </location>
</feature>
<protein>
    <submittedName>
        <fullName evidence="3">Uncharacterized protein</fullName>
    </submittedName>
</protein>
<reference evidence="4" key="1">
    <citation type="journal article" date="2019" name="Int. J. Syst. Evol. Microbiol.">
        <title>The Global Catalogue of Microorganisms (GCM) 10K type strain sequencing project: providing services to taxonomists for standard genome sequencing and annotation.</title>
        <authorList>
            <consortium name="The Broad Institute Genomics Platform"/>
            <consortium name="The Broad Institute Genome Sequencing Center for Infectious Disease"/>
            <person name="Wu L."/>
            <person name="Ma J."/>
        </authorList>
    </citation>
    <scope>NUCLEOTIDE SEQUENCE [LARGE SCALE GENOMIC DNA]</scope>
    <source>
        <strain evidence="4">CGMCC 4.1469</strain>
    </source>
</reference>
<evidence type="ECO:0000313" key="3">
    <source>
        <dbReference type="EMBL" id="MFC5885865.1"/>
    </source>
</evidence>
<keyword evidence="4" id="KW-1185">Reference proteome</keyword>
<organism evidence="3 4">
    <name type="scientific">Kitasatospora aburaviensis</name>
    <dbReference type="NCBI Taxonomy" id="67265"/>
    <lineage>
        <taxon>Bacteria</taxon>
        <taxon>Bacillati</taxon>
        <taxon>Actinomycetota</taxon>
        <taxon>Actinomycetes</taxon>
        <taxon>Kitasatosporales</taxon>
        <taxon>Streptomycetaceae</taxon>
        <taxon>Kitasatospora</taxon>
    </lineage>
</organism>
<keyword evidence="2" id="KW-0812">Transmembrane</keyword>
<dbReference type="Proteomes" id="UP001596067">
    <property type="component" value="Unassembled WGS sequence"/>
</dbReference>
<evidence type="ECO:0000256" key="1">
    <source>
        <dbReference type="SAM" id="MobiDB-lite"/>
    </source>
</evidence>
<keyword evidence="2" id="KW-1133">Transmembrane helix</keyword>
<dbReference type="EMBL" id="JBHSOD010000012">
    <property type="protein sequence ID" value="MFC5885865.1"/>
    <property type="molecule type" value="Genomic_DNA"/>
</dbReference>
<sequence length="364" mass="37055">MTSERNRVDEPNGQTGTGPLRRADDALTRRGFTTRRLRLRAAAVIVVIAAGVSGVLLYKLTNVLGPDTVCGGAATADQLHAALGPGRISEERSDGYAPGAYDRAATCVAKVSSGLFGASERTASFALQVNPDEIAPPTAPDARLFAGGSAGAALPSRAWAVLPEGCPRGMRAEVGLGGDTADGDRGQGLAELAVAYADTAAKAKGCGTGKLPAPTVLSAAAAPQPVDFGKVCGLPGLAPTRAPGADGGGYRQQATAAFAPVWSCEIGYPTGGSPLVSFAIATDPRVTGLDPKDARTAAYGRAQWIGASGHNVVADCQGRPTYFHLDWRGGTGVGDRGVFTDGNELWRQFLTAGGKAVGCEPIVP</sequence>
<feature type="region of interest" description="Disordered" evidence="1">
    <location>
        <begin position="1"/>
        <end position="27"/>
    </location>
</feature>